<gene>
    <name evidence="3" type="ORF">LSAA_4672</name>
</gene>
<reference evidence="3" key="1">
    <citation type="submission" date="2021-02" db="EMBL/GenBank/DDBJ databases">
        <authorList>
            <person name="Bekaert M."/>
        </authorList>
    </citation>
    <scope>NUCLEOTIDE SEQUENCE</scope>
    <source>
        <strain evidence="3">IoA-00</strain>
    </source>
</reference>
<dbReference type="Proteomes" id="UP000675881">
    <property type="component" value="Chromosome 14"/>
</dbReference>
<dbReference type="EMBL" id="HG994593">
    <property type="protein sequence ID" value="CAF2843465.1"/>
    <property type="molecule type" value="Genomic_DNA"/>
</dbReference>
<sequence length="586" mass="69046">MEVESNTEKIPLDIHKAIRLKNLVKSGNFHIRAQNNNKNTSKKNLVKSEDLKDSLEPGNLIKKSNYLRDSALNSQHKFVWLKNFHEINLEIESLSLHSNLIPVELLLEGKQSNEDVNRLIENIVLRNGFSRYDKEKGLHFIQESLEELRMKEHALMSQNFISPPQKPHSIIPDLVDQDKDEIFYSNDVSLMEDYSSCSDLTTIPEVSIEEDKSPRNQNIESSEMVDSGIDSKTESNYPMQVPKIKDSDENEAQSFLDKILLDVYHFYEKKLNVLKLKISIHSQVKPGQRELEDILHQKKVSRWILLNEQMKTNYDACLEDLRRESQKISDVIRKTEASRKSKKNDKTIFLLKLREQKELCTQLKDTLVQLKEVRMERMVKEERIKGLEMKKQWKIECLKMERKKQYQEEQKTKIFEHKEAKKAVILERKSILEKEVGILLQKKREQDKEKEKEMDTLEREARLQALRKVSRRRTEKLIKRIKAQRGIEQEKEALKDIFSRTTVASEERFKKELMSLCSITFPFKTLNTYTSDDILKDSRVVVESIFRDEGLITNNYARQQILSIPPPTKPRPETQSQIKLYTYREE</sequence>
<feature type="region of interest" description="Disordered" evidence="2">
    <location>
        <begin position="563"/>
        <end position="586"/>
    </location>
</feature>
<name>A0A7R8CJN5_LEPSM</name>
<evidence type="ECO:0000256" key="2">
    <source>
        <dbReference type="SAM" id="MobiDB-lite"/>
    </source>
</evidence>
<proteinExistence type="predicted"/>
<keyword evidence="4" id="KW-1185">Reference proteome</keyword>
<accession>A0A7R8CJN5</accession>
<organism evidence="3 4">
    <name type="scientific">Lepeophtheirus salmonis</name>
    <name type="common">Salmon louse</name>
    <name type="synonym">Caligus salmonis</name>
    <dbReference type="NCBI Taxonomy" id="72036"/>
    <lineage>
        <taxon>Eukaryota</taxon>
        <taxon>Metazoa</taxon>
        <taxon>Ecdysozoa</taxon>
        <taxon>Arthropoda</taxon>
        <taxon>Crustacea</taxon>
        <taxon>Multicrustacea</taxon>
        <taxon>Hexanauplia</taxon>
        <taxon>Copepoda</taxon>
        <taxon>Siphonostomatoida</taxon>
        <taxon>Caligidae</taxon>
        <taxon>Lepeophtheirus</taxon>
    </lineage>
</organism>
<dbReference type="AlphaFoldDB" id="A0A7R8CJN5"/>
<evidence type="ECO:0000313" key="3">
    <source>
        <dbReference type="EMBL" id="CAF2843465.1"/>
    </source>
</evidence>
<keyword evidence="1" id="KW-0175">Coiled coil</keyword>
<evidence type="ECO:0000256" key="1">
    <source>
        <dbReference type="SAM" id="Coils"/>
    </source>
</evidence>
<feature type="region of interest" description="Disordered" evidence="2">
    <location>
        <begin position="208"/>
        <end position="236"/>
    </location>
</feature>
<protein>
    <submittedName>
        <fullName evidence="3">(salmon louse) hypothetical protein</fullName>
    </submittedName>
</protein>
<feature type="coiled-coil region" evidence="1">
    <location>
        <begin position="318"/>
        <end position="390"/>
    </location>
</feature>
<evidence type="ECO:0000313" key="4">
    <source>
        <dbReference type="Proteomes" id="UP000675881"/>
    </source>
</evidence>